<protein>
    <recommendedName>
        <fullName evidence="4">Gustatory receptor</fullName>
    </recommendedName>
</protein>
<keyword evidence="1" id="KW-1133">Transmembrane helix</keyword>
<gene>
    <name evidence="2" type="primary">AVEN_111979_1</name>
    <name evidence="2" type="ORF">TNCT_498441</name>
</gene>
<feature type="transmembrane region" description="Helical" evidence="1">
    <location>
        <begin position="15"/>
        <end position="34"/>
    </location>
</feature>
<organism evidence="2 3">
    <name type="scientific">Trichonephila clavata</name>
    <name type="common">Joro spider</name>
    <name type="synonym">Nephila clavata</name>
    <dbReference type="NCBI Taxonomy" id="2740835"/>
    <lineage>
        <taxon>Eukaryota</taxon>
        <taxon>Metazoa</taxon>
        <taxon>Ecdysozoa</taxon>
        <taxon>Arthropoda</taxon>
        <taxon>Chelicerata</taxon>
        <taxon>Arachnida</taxon>
        <taxon>Araneae</taxon>
        <taxon>Araneomorphae</taxon>
        <taxon>Entelegynae</taxon>
        <taxon>Araneoidea</taxon>
        <taxon>Nephilidae</taxon>
        <taxon>Trichonephila</taxon>
    </lineage>
</organism>
<feature type="transmembrane region" description="Helical" evidence="1">
    <location>
        <begin position="123"/>
        <end position="142"/>
    </location>
</feature>
<evidence type="ECO:0000313" key="2">
    <source>
        <dbReference type="EMBL" id="GFR30870.1"/>
    </source>
</evidence>
<feature type="transmembrane region" description="Helical" evidence="1">
    <location>
        <begin position="215"/>
        <end position="238"/>
    </location>
</feature>
<sequence length="319" mass="36613">MLLLLLTDSKYASRLHVKNIMCLSSNVLLMYLMTQQKQRFTNLLKIIQPLCPLEWTLRMNIAIIWICCLPFTYAFMVVMANIYSSDDFMFKFLCYGTVIENKALKYLIAYYKCFTYYTLHPSLTNVVVLMYCISSLICSKCLQKFSSDIQKCPPMEFSTKVQTVFLKKRYFIITVLEEVQAVFSKASIVICIGNFMSVFSNLGEVLLYSHKTGVLTAVEVLFISTSTLVSLLSIFYCAGRIPLEMNTFSRVIQKQFEKRTLLGVIEENTSVERLLLQEKTFMLSGCEMIHFTRSGIFTILGAILTYGLLVLSVDLQKDH</sequence>
<keyword evidence="3" id="KW-1185">Reference proteome</keyword>
<keyword evidence="1" id="KW-0472">Membrane</keyword>
<evidence type="ECO:0008006" key="4">
    <source>
        <dbReference type="Google" id="ProtNLM"/>
    </source>
</evidence>
<proteinExistence type="predicted"/>
<dbReference type="OrthoDB" id="6423119at2759"/>
<accession>A0A8X6JD34</accession>
<evidence type="ECO:0000256" key="1">
    <source>
        <dbReference type="SAM" id="Phobius"/>
    </source>
</evidence>
<keyword evidence="1" id="KW-0812">Transmembrane</keyword>
<evidence type="ECO:0000313" key="3">
    <source>
        <dbReference type="Proteomes" id="UP000887116"/>
    </source>
</evidence>
<dbReference type="Proteomes" id="UP000887116">
    <property type="component" value="Unassembled WGS sequence"/>
</dbReference>
<name>A0A8X6JD34_TRICU</name>
<comment type="caution">
    <text evidence="2">The sequence shown here is derived from an EMBL/GenBank/DDBJ whole genome shotgun (WGS) entry which is preliminary data.</text>
</comment>
<reference evidence="2" key="1">
    <citation type="submission" date="2020-07" db="EMBL/GenBank/DDBJ databases">
        <title>Multicomponent nature underlies the extraordinary mechanical properties of spider dragline silk.</title>
        <authorList>
            <person name="Kono N."/>
            <person name="Nakamura H."/>
            <person name="Mori M."/>
            <person name="Yoshida Y."/>
            <person name="Ohtoshi R."/>
            <person name="Malay A.D."/>
            <person name="Moran D.A.P."/>
            <person name="Tomita M."/>
            <person name="Numata K."/>
            <person name="Arakawa K."/>
        </authorList>
    </citation>
    <scope>NUCLEOTIDE SEQUENCE</scope>
</reference>
<feature type="transmembrane region" description="Helical" evidence="1">
    <location>
        <begin position="291"/>
        <end position="313"/>
    </location>
</feature>
<feature type="transmembrane region" description="Helical" evidence="1">
    <location>
        <begin position="55"/>
        <end position="83"/>
    </location>
</feature>
<dbReference type="EMBL" id="BMAO01029325">
    <property type="protein sequence ID" value="GFR30870.1"/>
    <property type="molecule type" value="Genomic_DNA"/>
</dbReference>
<dbReference type="AlphaFoldDB" id="A0A8X6JD34"/>
<feature type="transmembrane region" description="Helical" evidence="1">
    <location>
        <begin position="170"/>
        <end position="195"/>
    </location>
</feature>